<organism evidence="1 2">
    <name type="scientific">Aliiglaciecola litoralis</name>
    <dbReference type="NCBI Taxonomy" id="582857"/>
    <lineage>
        <taxon>Bacteria</taxon>
        <taxon>Pseudomonadati</taxon>
        <taxon>Pseudomonadota</taxon>
        <taxon>Gammaproteobacteria</taxon>
        <taxon>Alteromonadales</taxon>
        <taxon>Alteromonadaceae</taxon>
        <taxon>Aliiglaciecola</taxon>
    </lineage>
</organism>
<reference evidence="2" key="1">
    <citation type="journal article" date="2019" name="Int. J. Syst. Evol. Microbiol.">
        <title>The Global Catalogue of Microorganisms (GCM) 10K type strain sequencing project: providing services to taxonomists for standard genome sequencing and annotation.</title>
        <authorList>
            <consortium name="The Broad Institute Genomics Platform"/>
            <consortium name="The Broad Institute Genome Sequencing Center for Infectious Disease"/>
            <person name="Wu L."/>
            <person name="Ma J."/>
        </authorList>
    </citation>
    <scope>NUCLEOTIDE SEQUENCE [LARGE SCALE GENOMIC DNA]</scope>
    <source>
        <strain evidence="2">JCM 15896</strain>
    </source>
</reference>
<sequence>MRSTANIIDAHLLAIHCRIGEKLIQHPELVSLAEQKLESRFKAGMIYRSVYLNWWAIIEMKDDMSMLVAQMCEDSEKMNKLRRHSPFTGILTAQEREAFFNDLESKP</sequence>
<dbReference type="RefSeq" id="WP_343856117.1">
    <property type="nucleotide sequence ID" value="NZ_BAAAFD010000001.1"/>
</dbReference>
<evidence type="ECO:0000313" key="1">
    <source>
        <dbReference type="EMBL" id="GAA0852961.1"/>
    </source>
</evidence>
<dbReference type="Proteomes" id="UP001500359">
    <property type="component" value="Unassembled WGS sequence"/>
</dbReference>
<proteinExistence type="predicted"/>
<comment type="caution">
    <text evidence="1">The sequence shown here is derived from an EMBL/GenBank/DDBJ whole genome shotgun (WGS) entry which is preliminary data.</text>
</comment>
<name>A0ABP3WP94_9ALTE</name>
<gene>
    <name evidence="1" type="ORF">GCM10009114_04490</name>
</gene>
<dbReference type="EMBL" id="BAAAFD010000001">
    <property type="protein sequence ID" value="GAA0852961.1"/>
    <property type="molecule type" value="Genomic_DNA"/>
</dbReference>
<protein>
    <submittedName>
        <fullName evidence="1">Uncharacterized protein</fullName>
    </submittedName>
</protein>
<keyword evidence="2" id="KW-1185">Reference proteome</keyword>
<accession>A0ABP3WP94</accession>
<evidence type="ECO:0000313" key="2">
    <source>
        <dbReference type="Proteomes" id="UP001500359"/>
    </source>
</evidence>